<keyword evidence="1" id="KW-0732">Signal</keyword>
<sequence length="412" mass="47079">MKKTFYLLSIVLLMTPILLNAQSDNTKSSVKFSGYIQGDYEMGQKEAKLYVGNPNSNEQSYFGRFGIRRGRLKLDYGLKSNPDWSIVGQITMTEKSINPFQLYFNYCHTYSFEDSKLTSLQVGARGGLDSYHFGLEPQEGSKARLAPEYTPYYDVMFPGVDDFMAGGHVTCFFDKASSYKHALGLQMYLLSGNGRNSMRKSIPDLSLDLRHTFHAGIFDAFYGASYYLGYVPQTNLGDKDRVKRNYLSLYARVGMPSCLGRTRLTGEYMSGNQPGKLHLATVTGPSISNKEYNDGKEIFSRGFWGMSLQLDHRFSFAPIGILYKYYYYDKRDILSGDELLWNKYLQYGYASKEADGTEQAHGIGINVFLVNDRLRMTAYYEAITSKRAPNKSFSFYDDPDNDRFTFRVQYNF</sequence>
<protein>
    <recommendedName>
        <fullName evidence="4">Porin</fullName>
    </recommendedName>
</protein>
<evidence type="ECO:0008006" key="4">
    <source>
        <dbReference type="Google" id="ProtNLM"/>
    </source>
</evidence>
<evidence type="ECO:0000256" key="1">
    <source>
        <dbReference type="SAM" id="SignalP"/>
    </source>
</evidence>
<feature type="signal peptide" evidence="1">
    <location>
        <begin position="1"/>
        <end position="21"/>
    </location>
</feature>
<dbReference type="EMBL" id="JBHSGO010000006">
    <property type="protein sequence ID" value="MFC4665167.1"/>
    <property type="molecule type" value="Genomic_DNA"/>
</dbReference>
<dbReference type="Proteomes" id="UP001596020">
    <property type="component" value="Unassembled WGS sequence"/>
</dbReference>
<name>A0ABV9K588_9PORP</name>
<keyword evidence="3" id="KW-1185">Reference proteome</keyword>
<comment type="caution">
    <text evidence="2">The sequence shown here is derived from an EMBL/GenBank/DDBJ whole genome shotgun (WGS) entry which is preliminary data.</text>
</comment>
<evidence type="ECO:0000313" key="2">
    <source>
        <dbReference type="EMBL" id="MFC4665167.1"/>
    </source>
</evidence>
<proteinExistence type="predicted"/>
<reference evidence="3" key="1">
    <citation type="journal article" date="2019" name="Int. J. Syst. Evol. Microbiol.">
        <title>The Global Catalogue of Microorganisms (GCM) 10K type strain sequencing project: providing services to taxonomists for standard genome sequencing and annotation.</title>
        <authorList>
            <consortium name="The Broad Institute Genomics Platform"/>
            <consortium name="The Broad Institute Genome Sequencing Center for Infectious Disease"/>
            <person name="Wu L."/>
            <person name="Ma J."/>
        </authorList>
    </citation>
    <scope>NUCLEOTIDE SEQUENCE [LARGE SCALE GENOMIC DNA]</scope>
    <source>
        <strain evidence="3">CGMCC 4.7357</strain>
    </source>
</reference>
<evidence type="ECO:0000313" key="3">
    <source>
        <dbReference type="Proteomes" id="UP001596020"/>
    </source>
</evidence>
<dbReference type="InterPro" id="IPR023614">
    <property type="entry name" value="Porin_dom_sf"/>
</dbReference>
<dbReference type="RefSeq" id="WP_380077057.1">
    <property type="nucleotide sequence ID" value="NZ_JBHSGO010000006.1"/>
</dbReference>
<feature type="chain" id="PRO_5046595710" description="Porin" evidence="1">
    <location>
        <begin position="22"/>
        <end position="412"/>
    </location>
</feature>
<dbReference type="Gene3D" id="2.40.160.10">
    <property type="entry name" value="Porin"/>
    <property type="match status" value="1"/>
</dbReference>
<organism evidence="2 3">
    <name type="scientific">Falsiporphyromonas endometrii</name>
    <dbReference type="NCBI Taxonomy" id="1387297"/>
    <lineage>
        <taxon>Bacteria</taxon>
        <taxon>Pseudomonadati</taxon>
        <taxon>Bacteroidota</taxon>
        <taxon>Bacteroidia</taxon>
        <taxon>Bacteroidales</taxon>
        <taxon>Porphyromonadaceae</taxon>
        <taxon>Falsiporphyromonas</taxon>
    </lineage>
</organism>
<gene>
    <name evidence="2" type="ORF">ACFO3G_00770</name>
</gene>
<accession>A0ABV9K588</accession>